<dbReference type="Gene3D" id="3.40.50.2300">
    <property type="match status" value="1"/>
</dbReference>
<evidence type="ECO:0000313" key="13">
    <source>
        <dbReference type="Proteomes" id="UP000003730"/>
    </source>
</evidence>
<evidence type="ECO:0000256" key="4">
    <source>
        <dbReference type="ARBA" id="ARBA00023015"/>
    </source>
</evidence>
<dbReference type="PATRIC" id="fig|1046627.3.peg.2947"/>
<dbReference type="InterPro" id="IPR039420">
    <property type="entry name" value="WalR-like"/>
</dbReference>
<feature type="modified residue" description="4-aspartylphosphate" evidence="8">
    <location>
        <position position="56"/>
    </location>
</feature>
<keyword evidence="6" id="KW-0804">Transcription</keyword>
<name>G2EHH1_9FLAO</name>
<dbReference type="SMART" id="SM00862">
    <property type="entry name" value="Trans_reg_C"/>
    <property type="match status" value="1"/>
</dbReference>
<dbReference type="Gene3D" id="1.10.10.10">
    <property type="entry name" value="Winged helix-like DNA-binding domain superfamily/Winged helix DNA-binding domain"/>
    <property type="match status" value="1"/>
</dbReference>
<dbReference type="SMART" id="SM00448">
    <property type="entry name" value="REC"/>
    <property type="match status" value="1"/>
</dbReference>
<protein>
    <recommendedName>
        <fullName evidence="1">Phosphate regulon transcriptional regulatory protein PhoB</fullName>
    </recommendedName>
</protein>
<dbReference type="GO" id="GO:0000976">
    <property type="term" value="F:transcription cis-regulatory region binding"/>
    <property type="evidence" value="ECO:0007669"/>
    <property type="project" value="TreeGrafter"/>
</dbReference>
<evidence type="ECO:0000256" key="9">
    <source>
        <dbReference type="PROSITE-ProRule" id="PRU01091"/>
    </source>
</evidence>
<evidence type="ECO:0000256" key="1">
    <source>
        <dbReference type="ARBA" id="ARBA00013332"/>
    </source>
</evidence>
<gene>
    <name evidence="12" type="ORF">BZARG_558</name>
</gene>
<organism evidence="12 13">
    <name type="scientific">Bizionia argentinensis JUB59</name>
    <dbReference type="NCBI Taxonomy" id="1046627"/>
    <lineage>
        <taxon>Bacteria</taxon>
        <taxon>Pseudomonadati</taxon>
        <taxon>Bacteroidota</taxon>
        <taxon>Flavobacteriia</taxon>
        <taxon>Flavobacteriales</taxon>
        <taxon>Flavobacteriaceae</taxon>
        <taxon>Bizionia</taxon>
    </lineage>
</organism>
<dbReference type="Pfam" id="PF00486">
    <property type="entry name" value="Trans_reg_C"/>
    <property type="match status" value="1"/>
</dbReference>
<dbReference type="GO" id="GO:0032993">
    <property type="term" value="C:protein-DNA complex"/>
    <property type="evidence" value="ECO:0007669"/>
    <property type="project" value="TreeGrafter"/>
</dbReference>
<dbReference type="PROSITE" id="PS51755">
    <property type="entry name" value="OMPR_PHOB"/>
    <property type="match status" value="1"/>
</dbReference>
<evidence type="ECO:0000256" key="7">
    <source>
        <dbReference type="ARBA" id="ARBA00024735"/>
    </source>
</evidence>
<sequence length="231" mass="26042">MKKRDIKILLVDDEPDILEIVGYNLSAEGYEIFTAENGVKAVKKAKKIKPHLIIMDVMMPEMDGIEACELIRKVPDLSETIITFLTARGEDYSQVAGFDAGADDYITKPIKPKVLVSKVKSLLRRFKEEDSAESIVEIGNLIINRDEYKVVLNGDELILPRKEFELLSLLASKPGKVFKREDILDSVWGNEVVVGGRTIDVHIRKLREKIGDDSFKTVKGVGYKFIETCKN</sequence>
<keyword evidence="2 8" id="KW-0597">Phosphoprotein</keyword>
<dbReference type="RefSeq" id="WP_008639784.1">
    <property type="nucleotide sequence ID" value="NZ_AFXZ01000067.1"/>
</dbReference>
<evidence type="ECO:0000259" key="10">
    <source>
        <dbReference type="PROSITE" id="PS50110"/>
    </source>
</evidence>
<evidence type="ECO:0000313" key="12">
    <source>
        <dbReference type="EMBL" id="EGV42291.1"/>
    </source>
</evidence>
<keyword evidence="3" id="KW-0902">Two-component regulatory system</keyword>
<reference evidence="12 13" key="1">
    <citation type="journal article" date="2008" name="Int. J. Syst. Evol. Microbiol.">
        <title>Bizionia argentinensis sp. nov., isolated from surface marine water in Antarctica.</title>
        <authorList>
            <person name="Bercovich A."/>
            <person name="Vazquez S.C."/>
            <person name="Yankilevich P."/>
            <person name="Coria S.H."/>
            <person name="Foti M."/>
            <person name="Hernandez E."/>
            <person name="Vidal A."/>
            <person name="Ruberto L."/>
            <person name="Melo C."/>
            <person name="Marenssi S."/>
            <person name="Criscuolo M."/>
            <person name="Memoli M."/>
            <person name="Arguelles M."/>
            <person name="Mac Cormack W.P."/>
        </authorList>
    </citation>
    <scope>NUCLEOTIDE SEQUENCE [LARGE SCALE GENOMIC DNA]</scope>
    <source>
        <strain evidence="12 13">JUB59</strain>
    </source>
</reference>
<dbReference type="PANTHER" id="PTHR48111:SF40">
    <property type="entry name" value="PHOSPHATE REGULON TRANSCRIPTIONAL REGULATORY PROTEIN PHOB"/>
    <property type="match status" value="1"/>
</dbReference>
<keyword evidence="13" id="KW-1185">Reference proteome</keyword>
<dbReference type="FunFam" id="3.40.50.2300:FF:000001">
    <property type="entry name" value="DNA-binding response regulator PhoB"/>
    <property type="match status" value="1"/>
</dbReference>
<dbReference type="PROSITE" id="PS50110">
    <property type="entry name" value="RESPONSE_REGULATORY"/>
    <property type="match status" value="1"/>
</dbReference>
<feature type="domain" description="Response regulatory" evidence="10">
    <location>
        <begin position="7"/>
        <end position="123"/>
    </location>
</feature>
<dbReference type="EMBL" id="AFXZ01000067">
    <property type="protein sequence ID" value="EGV42291.1"/>
    <property type="molecule type" value="Genomic_DNA"/>
</dbReference>
<keyword evidence="4" id="KW-0805">Transcription regulation</keyword>
<dbReference type="SUPFAM" id="SSF52172">
    <property type="entry name" value="CheY-like"/>
    <property type="match status" value="1"/>
</dbReference>
<feature type="DNA-binding region" description="OmpR/PhoB-type" evidence="9">
    <location>
        <begin position="133"/>
        <end position="227"/>
    </location>
</feature>
<dbReference type="SUPFAM" id="SSF46894">
    <property type="entry name" value="C-terminal effector domain of the bipartite response regulators"/>
    <property type="match status" value="1"/>
</dbReference>
<evidence type="ECO:0000259" key="11">
    <source>
        <dbReference type="PROSITE" id="PS51755"/>
    </source>
</evidence>
<evidence type="ECO:0000256" key="5">
    <source>
        <dbReference type="ARBA" id="ARBA00023125"/>
    </source>
</evidence>
<evidence type="ECO:0000256" key="2">
    <source>
        <dbReference type="ARBA" id="ARBA00022553"/>
    </source>
</evidence>
<evidence type="ECO:0000256" key="3">
    <source>
        <dbReference type="ARBA" id="ARBA00023012"/>
    </source>
</evidence>
<dbReference type="AlphaFoldDB" id="G2EHH1"/>
<dbReference type="InterPro" id="IPR036388">
    <property type="entry name" value="WH-like_DNA-bd_sf"/>
</dbReference>
<evidence type="ECO:0000256" key="6">
    <source>
        <dbReference type="ARBA" id="ARBA00023163"/>
    </source>
</evidence>
<comment type="caution">
    <text evidence="12">The sequence shown here is derived from an EMBL/GenBank/DDBJ whole genome shotgun (WGS) entry which is preliminary data.</text>
</comment>
<dbReference type="STRING" id="1046627.BZARG_558"/>
<dbReference type="InterPro" id="IPR001789">
    <property type="entry name" value="Sig_transdc_resp-reg_receiver"/>
</dbReference>
<dbReference type="InterPro" id="IPR011006">
    <property type="entry name" value="CheY-like_superfamily"/>
</dbReference>
<dbReference type="GO" id="GO:0005829">
    <property type="term" value="C:cytosol"/>
    <property type="evidence" value="ECO:0007669"/>
    <property type="project" value="TreeGrafter"/>
</dbReference>
<evidence type="ECO:0000256" key="8">
    <source>
        <dbReference type="PROSITE-ProRule" id="PRU00169"/>
    </source>
</evidence>
<dbReference type="FunFam" id="1.10.10.10:FF:000018">
    <property type="entry name" value="DNA-binding response regulator ResD"/>
    <property type="match status" value="1"/>
</dbReference>
<dbReference type="GO" id="GO:0000156">
    <property type="term" value="F:phosphorelay response regulator activity"/>
    <property type="evidence" value="ECO:0007669"/>
    <property type="project" value="TreeGrafter"/>
</dbReference>
<dbReference type="eggNOG" id="COG0745">
    <property type="taxonomic scope" value="Bacteria"/>
</dbReference>
<feature type="domain" description="OmpR/PhoB-type" evidence="11">
    <location>
        <begin position="133"/>
        <end position="227"/>
    </location>
</feature>
<dbReference type="PANTHER" id="PTHR48111">
    <property type="entry name" value="REGULATOR OF RPOS"/>
    <property type="match status" value="1"/>
</dbReference>
<dbReference type="CDD" id="cd00383">
    <property type="entry name" value="trans_reg_C"/>
    <property type="match status" value="1"/>
</dbReference>
<dbReference type="GO" id="GO:0006355">
    <property type="term" value="P:regulation of DNA-templated transcription"/>
    <property type="evidence" value="ECO:0007669"/>
    <property type="project" value="InterPro"/>
</dbReference>
<dbReference type="Pfam" id="PF00072">
    <property type="entry name" value="Response_reg"/>
    <property type="match status" value="1"/>
</dbReference>
<proteinExistence type="predicted"/>
<keyword evidence="5 9" id="KW-0238">DNA-binding</keyword>
<dbReference type="InterPro" id="IPR016032">
    <property type="entry name" value="Sig_transdc_resp-reg_C-effctor"/>
</dbReference>
<dbReference type="InterPro" id="IPR001867">
    <property type="entry name" value="OmpR/PhoB-type_DNA-bd"/>
</dbReference>
<dbReference type="Proteomes" id="UP000003730">
    <property type="component" value="Unassembled WGS sequence"/>
</dbReference>
<accession>G2EHH1</accession>
<dbReference type="OrthoDB" id="9790442at2"/>
<comment type="function">
    <text evidence="7">This protein is a positive regulator for the phosphate regulon. Transcription of this operon is positively regulated by PhoB and PhoR when phosphate is limited.</text>
</comment>